<evidence type="ECO:0000313" key="2">
    <source>
        <dbReference type="Proteomes" id="UP000265618"/>
    </source>
</evidence>
<sequence>MPNRNKSLYHICRYIYKAHVIYCNGDGMVTVAPDLAQLSDPFFDSLVALCPSGPPAQKSRAASNIWHVLEHFGFRPTLHGSMYTVYATPASDCDITVEASLPTVMSTLQDRCRYPCMMIGTDPRRRHVKVFLQGDHVDIVCAAENDGVQKRNLLINMAIRYPWLPLVKRMLAAFARECDVPIPMEGLLKHACPARHGSQLFFNLLWSREHTHPLTPGYGSLHKILTPGHAREEWLRPVVFYNTKTQAPRSDDQVSPLRLTRGMLLRWATYNTTHLPPPYDVAKTGTHQDVSLPKAMRERLTRLMQ</sequence>
<evidence type="ECO:0000313" key="1">
    <source>
        <dbReference type="EMBL" id="GIQ87555.1"/>
    </source>
</evidence>
<reference evidence="1 2" key="1">
    <citation type="journal article" date="2018" name="PLoS ONE">
        <title>The draft genome of Kipferlia bialata reveals reductive genome evolution in fornicate parasites.</title>
        <authorList>
            <person name="Tanifuji G."/>
            <person name="Takabayashi S."/>
            <person name="Kume K."/>
            <person name="Takagi M."/>
            <person name="Nakayama T."/>
            <person name="Kamikawa R."/>
            <person name="Inagaki Y."/>
            <person name="Hashimoto T."/>
        </authorList>
    </citation>
    <scope>NUCLEOTIDE SEQUENCE [LARGE SCALE GENOMIC DNA]</scope>
    <source>
        <strain evidence="1">NY0173</strain>
    </source>
</reference>
<name>A0A9K3GME2_9EUKA</name>
<comment type="caution">
    <text evidence="1">The sequence shown here is derived from an EMBL/GenBank/DDBJ whole genome shotgun (WGS) entry which is preliminary data.</text>
</comment>
<dbReference type="AlphaFoldDB" id="A0A9K3GME2"/>
<gene>
    <name evidence="1" type="ORF">KIPB_009614</name>
</gene>
<accession>A0A9K3GME2</accession>
<protein>
    <submittedName>
        <fullName evidence="1">Uncharacterized protein</fullName>
    </submittedName>
</protein>
<dbReference type="Proteomes" id="UP000265618">
    <property type="component" value="Unassembled WGS sequence"/>
</dbReference>
<keyword evidence="2" id="KW-1185">Reference proteome</keyword>
<organism evidence="1 2">
    <name type="scientific">Kipferlia bialata</name>
    <dbReference type="NCBI Taxonomy" id="797122"/>
    <lineage>
        <taxon>Eukaryota</taxon>
        <taxon>Metamonada</taxon>
        <taxon>Carpediemonas-like organisms</taxon>
        <taxon>Kipferlia</taxon>
    </lineage>
</organism>
<proteinExistence type="predicted"/>
<dbReference type="EMBL" id="BDIP01003320">
    <property type="protein sequence ID" value="GIQ87555.1"/>
    <property type="molecule type" value="Genomic_DNA"/>
</dbReference>